<dbReference type="SMART" id="SM00175">
    <property type="entry name" value="RAB"/>
    <property type="match status" value="1"/>
</dbReference>
<dbReference type="NCBIfam" id="TIGR00231">
    <property type="entry name" value="small_GTP"/>
    <property type="match status" value="1"/>
</dbReference>
<dbReference type="SMART" id="SM00174">
    <property type="entry name" value="RHO"/>
    <property type="match status" value="1"/>
</dbReference>
<name>A0A7S4HTX9_9EUKA</name>
<dbReference type="PRINTS" id="PR00449">
    <property type="entry name" value="RASTRNSFRMNG"/>
</dbReference>
<proteinExistence type="predicted"/>
<dbReference type="FunFam" id="3.40.50.300:FF:001204">
    <property type="entry name" value="Small GTP-binding protein, putative"/>
    <property type="match status" value="1"/>
</dbReference>
<dbReference type="SMART" id="SM00176">
    <property type="entry name" value="RAN"/>
    <property type="match status" value="1"/>
</dbReference>
<dbReference type="InterPro" id="IPR001806">
    <property type="entry name" value="Small_GTPase"/>
</dbReference>
<dbReference type="AlphaFoldDB" id="A0A7S4HTX9"/>
<dbReference type="Pfam" id="PF00071">
    <property type="entry name" value="Ras"/>
    <property type="match status" value="1"/>
</dbReference>
<accession>A0A7S4HTX9</accession>
<dbReference type="EMBL" id="HBKP01006176">
    <property type="protein sequence ID" value="CAE2209007.1"/>
    <property type="molecule type" value="Transcribed_RNA"/>
</dbReference>
<organism evidence="3">
    <name type="scientific">Vannella robusta</name>
    <dbReference type="NCBI Taxonomy" id="1487602"/>
    <lineage>
        <taxon>Eukaryota</taxon>
        <taxon>Amoebozoa</taxon>
        <taxon>Discosea</taxon>
        <taxon>Flabellinia</taxon>
        <taxon>Vannellidae</taxon>
        <taxon>Vannella</taxon>
    </lineage>
</organism>
<dbReference type="GO" id="GO:0003924">
    <property type="term" value="F:GTPase activity"/>
    <property type="evidence" value="ECO:0007669"/>
    <property type="project" value="InterPro"/>
</dbReference>
<evidence type="ECO:0000313" key="3">
    <source>
        <dbReference type="EMBL" id="CAE2209007.1"/>
    </source>
</evidence>
<dbReference type="InterPro" id="IPR005225">
    <property type="entry name" value="Small_GTP-bd"/>
</dbReference>
<evidence type="ECO:0000256" key="2">
    <source>
        <dbReference type="SAM" id="MobiDB-lite"/>
    </source>
</evidence>
<dbReference type="SUPFAM" id="SSF52540">
    <property type="entry name" value="P-loop containing nucleoside triphosphate hydrolases"/>
    <property type="match status" value="1"/>
</dbReference>
<dbReference type="PROSITE" id="PS51419">
    <property type="entry name" value="RAB"/>
    <property type="match status" value="1"/>
</dbReference>
<reference evidence="3" key="1">
    <citation type="submission" date="2021-01" db="EMBL/GenBank/DDBJ databases">
        <authorList>
            <person name="Corre E."/>
            <person name="Pelletier E."/>
            <person name="Niang G."/>
            <person name="Scheremetjew M."/>
            <person name="Finn R."/>
            <person name="Kale V."/>
            <person name="Holt S."/>
            <person name="Cochrane G."/>
            <person name="Meng A."/>
            <person name="Brown T."/>
            <person name="Cohen L."/>
        </authorList>
    </citation>
    <scope>NUCLEOTIDE SEQUENCE</scope>
    <source>
        <strain evidence="3">DIVA3 518/3/11/1/6</strain>
    </source>
</reference>
<dbReference type="PANTHER" id="PTHR47978">
    <property type="match status" value="1"/>
</dbReference>
<dbReference type="PROSITE" id="PS51421">
    <property type="entry name" value="RAS"/>
    <property type="match status" value="1"/>
</dbReference>
<gene>
    <name evidence="3" type="ORF">VSP0166_LOCUS4446</name>
</gene>
<evidence type="ECO:0008006" key="4">
    <source>
        <dbReference type="Google" id="ProtNLM"/>
    </source>
</evidence>
<dbReference type="Gene3D" id="3.40.50.300">
    <property type="entry name" value="P-loop containing nucleotide triphosphate hydrolases"/>
    <property type="match status" value="1"/>
</dbReference>
<dbReference type="InterPro" id="IPR027417">
    <property type="entry name" value="P-loop_NTPase"/>
</dbReference>
<protein>
    <recommendedName>
        <fullName evidence="4">Ras-related protein Rab-24</fullName>
    </recommendedName>
</protein>
<feature type="region of interest" description="Disordered" evidence="2">
    <location>
        <begin position="180"/>
        <end position="205"/>
    </location>
</feature>
<keyword evidence="1" id="KW-0547">Nucleotide-binding</keyword>
<evidence type="ECO:0000256" key="1">
    <source>
        <dbReference type="ARBA" id="ARBA00022741"/>
    </source>
</evidence>
<sequence>MLTMSSSKVDVKVVLLGMHDVGKTCLVERYLHNKYKSHVTATVGAAFGAKKVSVGGQEITLGIWDTAGAERYESMSRIYYRSARAAVVCYDLTNKATYEKVEFWIDELLTNEENCDIYIVGTKMDLLAEGKERGIPTADVEEFARKIGADVFETSSKTGHNINEAFNKIAEDFVRKKKGKIATGTGGGGVDLEERPGAKQGGCCS</sequence>
<dbReference type="SMART" id="SM00173">
    <property type="entry name" value="RAS"/>
    <property type="match status" value="1"/>
</dbReference>
<dbReference type="GO" id="GO:0005525">
    <property type="term" value="F:GTP binding"/>
    <property type="evidence" value="ECO:0007669"/>
    <property type="project" value="InterPro"/>
</dbReference>